<dbReference type="AlphaFoldDB" id="A0A0F7KK67"/>
<evidence type="ECO:0000313" key="2">
    <source>
        <dbReference type="EMBL" id="TYP87374.1"/>
    </source>
</evidence>
<reference evidence="3" key="1">
    <citation type="submission" date="2015-05" db="EMBL/GenBank/DDBJ databases">
        <title>Draft genome of Nitrosomonas communis strain Nm2.</title>
        <authorList>
            <person name="Kozlowski J.A."/>
            <person name="Kits K.D."/>
            <person name="Stein L.Y."/>
        </authorList>
    </citation>
    <scope>NUCLEOTIDE SEQUENCE [LARGE SCALE GENOMIC DNA]</scope>
    <source>
        <strain evidence="3">Nm2</strain>
    </source>
</reference>
<sequence>MKKNKSLHTEQPPAPLVEIIASQNAQTVSPDFGYLTEALKQRFADSLDAIVLYGSCLHTSNLSEGIADFHVLVNDYRNAYAKRYLAHLNAWLPPNVFYLEVNQQEKIFRAKYAVFSTADFEYGNRYWFHPYLWARFAQPARLLYARDDFIRQRVNVAMAQAVVKFLKSSLLALEAHALNTEEIWTQGLMLTYAAELRAERATRARHLAQLSLNHYERLTAAALPALNGLLTVQTDGPYYCQATPSDNRRARLYWRLRRWQGRILSILRLSKATLTFHDYLNYAAWKIERHSGVRVEVTPMLRRYPILWGFKVMWLMLRRGILR</sequence>
<reference evidence="1 3" key="2">
    <citation type="journal article" date="2016" name="Genome Announc.">
        <title>Genome Sequence of Nitrosomonas communis Strain Nm2, a Mesophilic Ammonia-Oxidizing Bacterium Isolated from Mediterranean Soil.</title>
        <authorList>
            <person name="Kozlowski J.A."/>
            <person name="Kits K.D."/>
            <person name="Stein L.Y."/>
        </authorList>
    </citation>
    <scope>NUCLEOTIDE SEQUENCE [LARGE SCALE GENOMIC DNA]</scope>
    <source>
        <strain evidence="1 3">Nm2</strain>
    </source>
</reference>
<dbReference type="KEGG" id="nco:AAW31_17830"/>
<evidence type="ECO:0008006" key="5">
    <source>
        <dbReference type="Google" id="ProtNLM"/>
    </source>
</evidence>
<dbReference type="PATRIC" id="fig|44574.3.peg.4287"/>
<dbReference type="Proteomes" id="UP000034156">
    <property type="component" value="Chromosome"/>
</dbReference>
<dbReference type="Proteomes" id="UP000324176">
    <property type="component" value="Unassembled WGS sequence"/>
</dbReference>
<organism evidence="1 3">
    <name type="scientific">Nitrosomonas communis</name>
    <dbReference type="NCBI Taxonomy" id="44574"/>
    <lineage>
        <taxon>Bacteria</taxon>
        <taxon>Pseudomonadati</taxon>
        <taxon>Pseudomonadota</taxon>
        <taxon>Betaproteobacteria</taxon>
        <taxon>Nitrosomonadales</taxon>
        <taxon>Nitrosomonadaceae</taxon>
        <taxon>Nitrosomonas</taxon>
    </lineage>
</organism>
<name>A0A0F7KK67_9PROT</name>
<dbReference type="RefSeq" id="WP_046851272.1">
    <property type="nucleotide sequence ID" value="NZ_CP011451.1"/>
</dbReference>
<accession>A0A0F7KK67</accession>
<reference evidence="2 4" key="3">
    <citation type="submission" date="2019-07" db="EMBL/GenBank/DDBJ databases">
        <title>Active sludge and wastewater microbial communities from Klosterneuburg, Austria.</title>
        <authorList>
            <person name="Wagner M."/>
        </authorList>
    </citation>
    <scope>NUCLEOTIDE SEQUENCE [LARGE SCALE GENOMIC DNA]</scope>
    <source>
        <strain evidence="2 4">Nm2</strain>
    </source>
</reference>
<dbReference type="EMBL" id="VNHT01000025">
    <property type="protein sequence ID" value="TYP87374.1"/>
    <property type="molecule type" value="Genomic_DNA"/>
</dbReference>
<proteinExistence type="predicted"/>
<evidence type="ECO:0000313" key="1">
    <source>
        <dbReference type="EMBL" id="AKH39252.1"/>
    </source>
</evidence>
<gene>
    <name evidence="1" type="ORF">AAW31_17830</name>
    <name evidence="2" type="ORF">BCL69_102531</name>
</gene>
<evidence type="ECO:0000313" key="3">
    <source>
        <dbReference type="Proteomes" id="UP000034156"/>
    </source>
</evidence>
<evidence type="ECO:0000313" key="4">
    <source>
        <dbReference type="Proteomes" id="UP000324176"/>
    </source>
</evidence>
<dbReference type="EMBL" id="CP011451">
    <property type="protein sequence ID" value="AKH39252.1"/>
    <property type="molecule type" value="Genomic_DNA"/>
</dbReference>
<keyword evidence="3" id="KW-1185">Reference proteome</keyword>
<protein>
    <recommendedName>
        <fullName evidence="5">Phosphatidate cytidylyltransferase</fullName>
    </recommendedName>
</protein>